<dbReference type="OrthoDB" id="70899at2759"/>
<dbReference type="GO" id="GO:0034472">
    <property type="term" value="P:snRNA 3'-end processing"/>
    <property type="evidence" value="ECO:0007669"/>
    <property type="project" value="TreeGrafter"/>
</dbReference>
<proteinExistence type="predicted"/>
<dbReference type="EMBL" id="OB694782">
    <property type="protein sequence ID" value="CAD7238011.1"/>
    <property type="molecule type" value="Genomic_DNA"/>
</dbReference>
<dbReference type="PANTHER" id="PTHR28608">
    <property type="entry name" value="INTEGRATOR COMPLEX SUBUNIT 2"/>
    <property type="match status" value="1"/>
</dbReference>
<dbReference type="GO" id="GO:0032039">
    <property type="term" value="C:integrator complex"/>
    <property type="evidence" value="ECO:0007669"/>
    <property type="project" value="InterPro"/>
</dbReference>
<dbReference type="Pfam" id="PF14750">
    <property type="entry name" value="INTS2"/>
    <property type="match status" value="1"/>
</dbReference>
<evidence type="ECO:0000313" key="1">
    <source>
        <dbReference type="EMBL" id="CAD7238011.1"/>
    </source>
</evidence>
<sequence length="296" mass="34411">MVNHYPHLCLVEDWLDNDFIMKERLHRKKLKREDIVDALNVMKTPAALKDPRFRRALEGILYLQPDDMWAIVPIFLSKLQLILADKEYRQVSEVYKKVWFRLNHFFPRPLWVQTVNTLLANRGQTNTQEQLVENPLCILRVDMDVFFCAPMVEILLRILRCYLSACRATLLKKGTAADEEIHAVTLGMESAAVQILLEVCLFVDEDGKNPMQARETRSLICSYLHQVYQADTRILKMVHYQGYDLRLLPVVVRGVPSMHCCLDFIHELMNMGEIKKQTFAICLLAEITAQYSLTRG</sequence>
<dbReference type="InterPro" id="IPR029321">
    <property type="entry name" value="INTS2"/>
</dbReference>
<protein>
    <submittedName>
        <fullName evidence="1">Uncharacterized protein</fullName>
    </submittedName>
</protein>
<name>A0A7R8ZZX9_9CRUS</name>
<organism evidence="1">
    <name type="scientific">Cyprideis torosa</name>
    <dbReference type="NCBI Taxonomy" id="163714"/>
    <lineage>
        <taxon>Eukaryota</taxon>
        <taxon>Metazoa</taxon>
        <taxon>Ecdysozoa</taxon>
        <taxon>Arthropoda</taxon>
        <taxon>Crustacea</taxon>
        <taxon>Oligostraca</taxon>
        <taxon>Ostracoda</taxon>
        <taxon>Podocopa</taxon>
        <taxon>Podocopida</taxon>
        <taxon>Cytherocopina</taxon>
        <taxon>Cytheroidea</taxon>
        <taxon>Cytherideidae</taxon>
        <taxon>Cyprideis</taxon>
    </lineage>
</organism>
<accession>A0A7R8ZZX9</accession>
<gene>
    <name evidence="1" type="ORF">CTOB1V02_LOCUS15826</name>
</gene>
<feature type="non-terminal residue" evidence="1">
    <location>
        <position position="296"/>
    </location>
</feature>
<dbReference type="AlphaFoldDB" id="A0A7R8ZZX9"/>
<reference evidence="1" key="1">
    <citation type="submission" date="2020-11" db="EMBL/GenBank/DDBJ databases">
        <authorList>
            <person name="Tran Van P."/>
        </authorList>
    </citation>
    <scope>NUCLEOTIDE SEQUENCE</scope>
</reference>
<dbReference type="PANTHER" id="PTHR28608:SF1">
    <property type="entry name" value="INTEGRATOR COMPLEX SUBUNIT 2"/>
    <property type="match status" value="1"/>
</dbReference>